<gene>
    <name evidence="2" type="ORF">CS022_21360</name>
</gene>
<reference evidence="2 3" key="1">
    <citation type="submission" date="2017-10" db="EMBL/GenBank/DDBJ databases">
        <title>Nyctiphanis sp. nov., isolated from the stomach of the euphausiid Nyctiphanes simplex (Hansen, 1911) in the Gulf of California.</title>
        <authorList>
            <person name="Gomez-Gil B."/>
            <person name="Aguilar-Mendez M."/>
            <person name="Lopez-Cortes A."/>
            <person name="Gomez-Gutierrez J."/>
            <person name="Roque A."/>
            <person name="Lang E."/>
            <person name="Gonzalez-Castillo A."/>
        </authorList>
    </citation>
    <scope>NUCLEOTIDE SEQUENCE [LARGE SCALE GENOMIC DNA]</scope>
    <source>
        <strain evidence="2 3">CAIM 600</strain>
    </source>
</reference>
<evidence type="ECO:0000256" key="1">
    <source>
        <dbReference type="SAM" id="MobiDB-lite"/>
    </source>
</evidence>
<dbReference type="Proteomes" id="UP000290287">
    <property type="component" value="Unassembled WGS sequence"/>
</dbReference>
<name>A0A4Q0YKF9_9GAMM</name>
<evidence type="ECO:0000313" key="2">
    <source>
        <dbReference type="EMBL" id="RXJ71217.1"/>
    </source>
</evidence>
<sequence length="313" mass="33906">MALESIKNQFTGLPMASLIGSPLKAACDAQTMLARSTVDFIKDVGFDGDKTRTADFSFDKNIVTGKDASGKDIIEQNRVSMEVPVLAIVNVPSLLVDEVDITFDMEVRSSEESKETEDKKGQFSVNAKVGWGPLSATAKVSGSVASHKENTRKSDNSAKYHVEVHASQAGTPEGLSRVLDIIGEAVAPKAIDNKTSDSSEMLEQLDKVNEAGRDVDVERAKYQVCQTKLQAAERKYQEAISTNEAPNTGDKKSADAEKTAVDDAKKSAKEQQDKLEKKQAELEKQQMILQLIRQGVKKEVAEKALPTEDGSGG</sequence>
<keyword evidence="3" id="KW-1185">Reference proteome</keyword>
<feature type="region of interest" description="Disordered" evidence="1">
    <location>
        <begin position="237"/>
        <end position="279"/>
    </location>
</feature>
<dbReference type="EMBL" id="PEIB01000039">
    <property type="protein sequence ID" value="RXJ71217.1"/>
    <property type="molecule type" value="Genomic_DNA"/>
</dbReference>
<dbReference type="AlphaFoldDB" id="A0A4Q0YKF9"/>
<accession>A0A4Q0YKF9</accession>
<comment type="caution">
    <text evidence="2">The sequence shown here is derived from an EMBL/GenBank/DDBJ whole genome shotgun (WGS) entry which is preliminary data.</text>
</comment>
<dbReference type="InterPro" id="IPR024510">
    <property type="entry name" value="DUF2589"/>
</dbReference>
<dbReference type="RefSeq" id="WP_129123942.1">
    <property type="nucleotide sequence ID" value="NZ_PEIB01000039.1"/>
</dbReference>
<organism evidence="2 3">
    <name type="scientific">Veronia nyctiphanis</name>
    <dbReference type="NCBI Taxonomy" id="1278244"/>
    <lineage>
        <taxon>Bacteria</taxon>
        <taxon>Pseudomonadati</taxon>
        <taxon>Pseudomonadota</taxon>
        <taxon>Gammaproteobacteria</taxon>
        <taxon>Vibrionales</taxon>
        <taxon>Vibrionaceae</taxon>
        <taxon>Veronia</taxon>
    </lineage>
</organism>
<feature type="compositionally biased region" description="Basic and acidic residues" evidence="1">
    <location>
        <begin position="249"/>
        <end position="279"/>
    </location>
</feature>
<dbReference type="Pfam" id="PF11655">
    <property type="entry name" value="DUF2589"/>
    <property type="match status" value="1"/>
</dbReference>
<proteinExistence type="predicted"/>
<protein>
    <submittedName>
        <fullName evidence="2">Alpha-amylase</fullName>
    </submittedName>
</protein>
<evidence type="ECO:0000313" key="3">
    <source>
        <dbReference type="Proteomes" id="UP000290287"/>
    </source>
</evidence>